<evidence type="ECO:0000313" key="2">
    <source>
        <dbReference type="EMBL" id="TCL45247.1"/>
    </source>
</evidence>
<feature type="compositionally biased region" description="Basic and acidic residues" evidence="1">
    <location>
        <begin position="242"/>
        <end position="253"/>
    </location>
</feature>
<dbReference type="AlphaFoldDB" id="A0A9X8Y9B7"/>
<feature type="region of interest" description="Disordered" evidence="1">
    <location>
        <begin position="242"/>
        <end position="265"/>
    </location>
</feature>
<dbReference type="SUPFAM" id="SSF48371">
    <property type="entry name" value="ARM repeat"/>
    <property type="match status" value="1"/>
</dbReference>
<sequence length="289" mass="33700">MFQLNLVKYFKSHTSETVRAYVQNTVSTSLPVYGVPLRDIRALAKTISGADAAAYVDFYMVPTSYEHAMLSAMVIGRATYNDLVEYMYIVDSFMDFVDNWSVCDTFAAALKIVGKRRELFWDFVKDLVASGEEYRARLGYVLMLYYYLDEPAYFERICKVMERYPTEQHFVEYAKAWLLSYAWRSYPQQTGRFLVRSGLCDQTKLTAVRKILAFRDIPQSDKQPVRGLQDVLQKRERMLRAQRRAEERAEGGGRPRKPKAPGVRQLEYERIRALVESTRCEQQEKESKV</sequence>
<name>A0A9X8Y9B7_9FIRM</name>
<gene>
    <name evidence="2" type="ORF">EDD78_101229</name>
</gene>
<keyword evidence="3" id="KW-1185">Reference proteome</keyword>
<dbReference type="Proteomes" id="UP000294682">
    <property type="component" value="Unassembled WGS sequence"/>
</dbReference>
<dbReference type="InterPro" id="IPR014825">
    <property type="entry name" value="DNA_alkylation"/>
</dbReference>
<dbReference type="RefSeq" id="WP_159449077.1">
    <property type="nucleotide sequence ID" value="NZ_JADNAH010000051.1"/>
</dbReference>
<organism evidence="2 3">
    <name type="scientific">Harryflintia acetispora</name>
    <dbReference type="NCBI Taxonomy" id="1849041"/>
    <lineage>
        <taxon>Bacteria</taxon>
        <taxon>Bacillati</taxon>
        <taxon>Bacillota</taxon>
        <taxon>Clostridia</taxon>
        <taxon>Eubacteriales</taxon>
        <taxon>Oscillospiraceae</taxon>
        <taxon>Harryflintia</taxon>
    </lineage>
</organism>
<proteinExistence type="predicted"/>
<dbReference type="Pfam" id="PF08713">
    <property type="entry name" value="DNA_alkylation"/>
    <property type="match status" value="1"/>
</dbReference>
<protein>
    <submittedName>
        <fullName evidence="2">DNA alkylation repair enzyme</fullName>
    </submittedName>
</protein>
<evidence type="ECO:0000313" key="3">
    <source>
        <dbReference type="Proteomes" id="UP000294682"/>
    </source>
</evidence>
<dbReference type="CDD" id="cd06561">
    <property type="entry name" value="AlkD_like"/>
    <property type="match status" value="1"/>
</dbReference>
<evidence type="ECO:0000256" key="1">
    <source>
        <dbReference type="SAM" id="MobiDB-lite"/>
    </source>
</evidence>
<comment type="caution">
    <text evidence="2">The sequence shown here is derived from an EMBL/GenBank/DDBJ whole genome shotgun (WGS) entry which is preliminary data.</text>
</comment>
<reference evidence="2 3" key="1">
    <citation type="submission" date="2019-03" db="EMBL/GenBank/DDBJ databases">
        <title>Genomic Encyclopedia of Type Strains, Phase IV (KMG-IV): sequencing the most valuable type-strain genomes for metagenomic binning, comparative biology and taxonomic classification.</title>
        <authorList>
            <person name="Goeker M."/>
        </authorList>
    </citation>
    <scope>NUCLEOTIDE SEQUENCE [LARGE SCALE GENOMIC DNA]</scope>
    <source>
        <strain evidence="2 3">DSM 100433</strain>
    </source>
</reference>
<dbReference type="Gene3D" id="1.25.10.90">
    <property type="match status" value="1"/>
</dbReference>
<dbReference type="InterPro" id="IPR016024">
    <property type="entry name" value="ARM-type_fold"/>
</dbReference>
<dbReference type="EMBL" id="SLUK01000001">
    <property type="protein sequence ID" value="TCL45247.1"/>
    <property type="molecule type" value="Genomic_DNA"/>
</dbReference>
<accession>A0A9X8Y9B7</accession>